<dbReference type="Gene3D" id="3.40.50.300">
    <property type="entry name" value="P-loop containing nucleotide triphosphate hydrolases"/>
    <property type="match status" value="1"/>
</dbReference>
<name>A0A1G1XT20_9BACT</name>
<dbReference type="AlphaFoldDB" id="A0A1G1XT20"/>
<dbReference type="Proteomes" id="UP000178930">
    <property type="component" value="Unassembled WGS sequence"/>
</dbReference>
<gene>
    <name evidence="1" type="ORF">A2729_05840</name>
</gene>
<evidence type="ECO:0000313" key="1">
    <source>
        <dbReference type="EMBL" id="OGY43104.1"/>
    </source>
</evidence>
<proteinExistence type="predicted"/>
<sequence length="423" mass="50214">MLNQNLKNIFSIFNQNQINYLVLRNYFPIEELNHSADIDLFIMPKDFYQARKLLKKLGWQKRLIPRNDFGHEEWFKFDKMENKIFHLDLQNYLKVFSQYLRKKQLAMIFYSAIKLDNTFFVPSSTVALILLLSRVTFEKEKIEPKNLISLKNLWPQVKLVKNYQNEIKEIFGEQASLAVSKLNDSKIIDYNFYQNLKINFSNNFKFKEFFLGYYQKMKLIFYKILMIFRPIKLIVFLGVDGSGKSTLISYLAEFSPIFRAKLYLGWNNYFFPFLEKLDKPKKNKLAAKISFFLFHLILPFDYFGRYLKAKITAKYGFLVADRYPLPKRESDQNNLSGRFRAFSLLLTYLLLPGPNILFILGGDPNLIWQRKKEGSYDKFLAEYQRCLEAAKIFSCEKTIIDTTKTFDQTFNQINSFLFSVFGI</sequence>
<dbReference type="InterPro" id="IPR027417">
    <property type="entry name" value="P-loop_NTPase"/>
</dbReference>
<dbReference type="SUPFAM" id="SSF52540">
    <property type="entry name" value="P-loop containing nucleoside triphosphate hydrolases"/>
    <property type="match status" value="1"/>
</dbReference>
<dbReference type="STRING" id="1797532.A2729_05840"/>
<organism evidence="1 2">
    <name type="scientific">Candidatus Buchananbacteria bacterium RIFCSPHIGHO2_01_FULL_39_14</name>
    <dbReference type="NCBI Taxonomy" id="1797532"/>
    <lineage>
        <taxon>Bacteria</taxon>
        <taxon>Candidatus Buchananiibacteriota</taxon>
    </lineage>
</organism>
<dbReference type="EMBL" id="MHIB01000042">
    <property type="protein sequence ID" value="OGY43104.1"/>
    <property type="molecule type" value="Genomic_DNA"/>
</dbReference>
<reference evidence="1 2" key="1">
    <citation type="journal article" date="2016" name="Nat. Commun.">
        <title>Thousands of microbial genomes shed light on interconnected biogeochemical processes in an aquifer system.</title>
        <authorList>
            <person name="Anantharaman K."/>
            <person name="Brown C.T."/>
            <person name="Hug L.A."/>
            <person name="Sharon I."/>
            <person name="Castelle C.J."/>
            <person name="Probst A.J."/>
            <person name="Thomas B.C."/>
            <person name="Singh A."/>
            <person name="Wilkins M.J."/>
            <person name="Karaoz U."/>
            <person name="Brodie E.L."/>
            <person name="Williams K.H."/>
            <person name="Hubbard S.S."/>
            <person name="Banfield J.F."/>
        </authorList>
    </citation>
    <scope>NUCLEOTIDE SEQUENCE [LARGE SCALE GENOMIC DNA]</scope>
</reference>
<comment type="caution">
    <text evidence="1">The sequence shown here is derived from an EMBL/GenBank/DDBJ whole genome shotgun (WGS) entry which is preliminary data.</text>
</comment>
<accession>A0A1G1XT20</accession>
<protein>
    <recommendedName>
        <fullName evidence="3">Thymidylate kinase-like domain-containing protein</fullName>
    </recommendedName>
</protein>
<evidence type="ECO:0000313" key="2">
    <source>
        <dbReference type="Proteomes" id="UP000178930"/>
    </source>
</evidence>
<evidence type="ECO:0008006" key="3">
    <source>
        <dbReference type="Google" id="ProtNLM"/>
    </source>
</evidence>